<evidence type="ECO:0000313" key="9">
    <source>
        <dbReference type="EMBL" id="KAK9080083.1"/>
    </source>
</evidence>
<feature type="compositionally biased region" description="Basic and acidic residues" evidence="5">
    <location>
        <begin position="961"/>
        <end position="972"/>
    </location>
</feature>
<dbReference type="SUPFAM" id="SSF50978">
    <property type="entry name" value="WD40 repeat-like"/>
    <property type="match status" value="1"/>
</dbReference>
<dbReference type="EMBL" id="JBCNJP010000003">
    <property type="protein sequence ID" value="KAK9080083.1"/>
    <property type="molecule type" value="Genomic_DNA"/>
</dbReference>
<dbReference type="PANTHER" id="PTHR16266">
    <property type="entry name" value="WD REPEAT DOMAIN 9"/>
    <property type="match status" value="1"/>
</dbReference>
<feature type="region of interest" description="Disordered" evidence="5">
    <location>
        <begin position="1090"/>
        <end position="1133"/>
    </location>
</feature>
<evidence type="ECO:0000256" key="1">
    <source>
        <dbReference type="ARBA" id="ARBA00022574"/>
    </source>
</evidence>
<dbReference type="GO" id="GO:0006357">
    <property type="term" value="P:regulation of transcription by RNA polymerase II"/>
    <property type="evidence" value="ECO:0007669"/>
    <property type="project" value="TreeGrafter"/>
</dbReference>
<dbReference type="Pfam" id="PF00400">
    <property type="entry name" value="WD40"/>
    <property type="match status" value="5"/>
</dbReference>
<dbReference type="Pfam" id="PF00439">
    <property type="entry name" value="Bromodomain"/>
    <property type="match status" value="1"/>
</dbReference>
<proteinExistence type="predicted"/>
<dbReference type="FunFam" id="1.20.920.10:FF:000058">
    <property type="entry name" value="WD40/YVTN repeat-like-containing domain"/>
    <property type="match status" value="1"/>
</dbReference>
<comment type="caution">
    <text evidence="9">The sequence shown here is derived from an EMBL/GenBank/DDBJ whole genome shotgun (WGS) entry which is preliminary data.</text>
</comment>
<evidence type="ECO:0000256" key="5">
    <source>
        <dbReference type="SAM" id="MobiDB-lite"/>
    </source>
</evidence>
<feature type="compositionally biased region" description="Basic and acidic residues" evidence="5">
    <location>
        <begin position="1272"/>
        <end position="1302"/>
    </location>
</feature>
<dbReference type="PANTHER" id="PTHR16266:SF17">
    <property type="entry name" value="BRWD3"/>
    <property type="match status" value="1"/>
</dbReference>
<feature type="repeat" description="WD" evidence="4">
    <location>
        <begin position="282"/>
        <end position="323"/>
    </location>
</feature>
<dbReference type="InterPro" id="IPR001680">
    <property type="entry name" value="WD40_rpt"/>
</dbReference>
<feature type="compositionally biased region" description="Basic residues" evidence="5">
    <location>
        <begin position="868"/>
        <end position="898"/>
    </location>
</feature>
<dbReference type="PROSITE" id="PS00678">
    <property type="entry name" value="WD_REPEATS_1"/>
    <property type="match status" value="2"/>
</dbReference>
<feature type="repeat" description="WD" evidence="4">
    <location>
        <begin position="324"/>
        <end position="368"/>
    </location>
</feature>
<accession>A0AAP0H9J3</accession>
<dbReference type="InterPro" id="IPR001487">
    <property type="entry name" value="Bromodomain"/>
</dbReference>
<evidence type="ECO:0000259" key="6">
    <source>
        <dbReference type="Pfam" id="PF00439"/>
    </source>
</evidence>
<reference evidence="9 10" key="1">
    <citation type="submission" date="2024-04" db="EMBL/GenBank/DDBJ databases">
        <title>The reference genome of an endangered Asteraceae, Deinandra increscens subsp. villosa, native to the Central Coast of California.</title>
        <authorList>
            <person name="Guilliams M."/>
            <person name="Hasenstab-Lehman K."/>
            <person name="Meyer R."/>
            <person name="Mcevoy S."/>
        </authorList>
    </citation>
    <scope>NUCLEOTIDE SEQUENCE [LARGE SCALE GENOMIC DNA]</scope>
    <source>
        <tissue evidence="9">Leaf</tissue>
    </source>
</reference>
<keyword evidence="2" id="KW-0677">Repeat</keyword>
<feature type="region of interest" description="Disordered" evidence="5">
    <location>
        <begin position="795"/>
        <end position="1017"/>
    </location>
</feature>
<feature type="region of interest" description="Disordered" evidence="5">
    <location>
        <begin position="1"/>
        <end position="21"/>
    </location>
</feature>
<feature type="compositionally biased region" description="Polar residues" evidence="5">
    <location>
        <begin position="804"/>
        <end position="814"/>
    </location>
</feature>
<evidence type="ECO:0000259" key="7">
    <source>
        <dbReference type="Pfam" id="PF25313"/>
    </source>
</evidence>
<dbReference type="InterPro" id="IPR036427">
    <property type="entry name" value="Bromodomain-like_sf"/>
</dbReference>
<evidence type="ECO:0000259" key="8">
    <source>
        <dbReference type="Pfam" id="PF25437"/>
    </source>
</evidence>
<dbReference type="PROSITE" id="PS50082">
    <property type="entry name" value="WD_REPEATS_2"/>
    <property type="match status" value="5"/>
</dbReference>
<feature type="compositionally biased region" description="Basic and acidic residues" evidence="5">
    <location>
        <begin position="1334"/>
        <end position="1349"/>
    </location>
</feature>
<feature type="repeat" description="WD" evidence="4">
    <location>
        <begin position="390"/>
        <end position="422"/>
    </location>
</feature>
<dbReference type="FunFam" id="2.130.10.10:FF:000627">
    <property type="entry name" value="Bromodomain and WD repeat domain-containing protein"/>
    <property type="match status" value="1"/>
</dbReference>
<name>A0AAP0H9J3_9ASTR</name>
<dbReference type="InterPro" id="IPR015943">
    <property type="entry name" value="WD40/YVTN_repeat-like_dom_sf"/>
</dbReference>
<feature type="compositionally biased region" description="Acidic residues" evidence="5">
    <location>
        <begin position="1305"/>
        <end position="1315"/>
    </location>
</feature>
<feature type="compositionally biased region" description="Acidic residues" evidence="5">
    <location>
        <begin position="916"/>
        <end position="931"/>
    </location>
</feature>
<organism evidence="9 10">
    <name type="scientific">Deinandra increscens subsp. villosa</name>
    <dbReference type="NCBI Taxonomy" id="3103831"/>
    <lineage>
        <taxon>Eukaryota</taxon>
        <taxon>Viridiplantae</taxon>
        <taxon>Streptophyta</taxon>
        <taxon>Embryophyta</taxon>
        <taxon>Tracheophyta</taxon>
        <taxon>Spermatophyta</taxon>
        <taxon>Magnoliopsida</taxon>
        <taxon>eudicotyledons</taxon>
        <taxon>Gunneridae</taxon>
        <taxon>Pentapetalae</taxon>
        <taxon>asterids</taxon>
        <taxon>campanulids</taxon>
        <taxon>Asterales</taxon>
        <taxon>Asteraceae</taxon>
        <taxon>Asteroideae</taxon>
        <taxon>Heliantheae alliance</taxon>
        <taxon>Madieae</taxon>
        <taxon>Madiinae</taxon>
        <taxon>Deinandra</taxon>
    </lineage>
</organism>
<dbReference type="PROSITE" id="PS50294">
    <property type="entry name" value="WD_REPEATS_REGION"/>
    <property type="match status" value="3"/>
</dbReference>
<feature type="compositionally biased region" description="Polar residues" evidence="5">
    <location>
        <begin position="1061"/>
        <end position="1070"/>
    </location>
</feature>
<keyword evidence="10" id="KW-1185">Reference proteome</keyword>
<dbReference type="SMART" id="SM00320">
    <property type="entry name" value="WD40"/>
    <property type="match status" value="7"/>
</dbReference>
<dbReference type="InterPro" id="IPR057451">
    <property type="entry name" value="BRWD/PHIP_AD"/>
</dbReference>
<dbReference type="FunFam" id="2.130.10.10:FF:000403">
    <property type="entry name" value="PH-interacting protein isoform X1"/>
    <property type="match status" value="1"/>
</dbReference>
<keyword evidence="3" id="KW-0103">Bromodomain</keyword>
<feature type="domain" description="Bromo" evidence="6">
    <location>
        <begin position="1596"/>
        <end position="1640"/>
    </location>
</feature>
<feature type="compositionally biased region" description="Polar residues" evidence="5">
    <location>
        <begin position="993"/>
        <end position="1003"/>
    </location>
</feature>
<dbReference type="SUPFAM" id="SSF47370">
    <property type="entry name" value="Bromodomain"/>
    <property type="match status" value="1"/>
</dbReference>
<feature type="compositionally biased region" description="Polar residues" evidence="5">
    <location>
        <begin position="1259"/>
        <end position="1271"/>
    </location>
</feature>
<dbReference type="InterPro" id="IPR019775">
    <property type="entry name" value="WD40_repeat_CS"/>
</dbReference>
<feature type="domain" description="BRWD/PHIP ancillary-like" evidence="7">
    <location>
        <begin position="1368"/>
        <end position="1542"/>
    </location>
</feature>
<sequence>MYMALHKNHPPIEPPGGSLKSLSFSSRVRERGQLVDVDKHGNEAEAEIDLTEVYFLIMHFLSAGPCHRTYGQFWNELLEHQLLPRRYHSWYSRNGVPSGDENDDGMSFPLSYNKLVERYPHIDKDHLVKLLKRLLSGATSSSQGLIGRAPLNAAAVPTLLGTGSFSLLSDDVKKEENQVRRPPGFMRWPHIQADQVRGLGLREIGGGFSRHHRAPSIRAASYAIVKPSTMFQKMENLKKLRGHRNAVYCAIFDRLGRYVITGSDDRLVKIWSMETAYCLASCRGHEGDITDLAVSFNNAFVASASNDCIIRVWRIADGLPVSVLRGHTGAVTAIAFSPRLGSVYQLLSSSDDGSCRIWDARNSQFSPRVYIPKPPEAQAGRNNGPSTSTFVPQSHQIFCCAFNASGTVFVTGSSDTLARVWNACKSSTDDPTQPNHEMDILAGHENDVNYVQFSGCAVASRFFQSDASKEENLPRFKNTWFTHDNIVTCSRDGSAIIWVPKSRRSHGRVGRWTRAYHLKVPPPPMPPQPPRGGPRQRILPTPRGVNMIVWSLDNRFVLAAIMDCRICVWNAVDGSLVHSLTGHSESTYVLDVHPFNPRIAMSAGYDGKTIVWDIWEGLPIRVFEIGRFKLVDGKFSPDGTSIILSDEVGQLYILSTGQGEAQNDAKYDQFFLGDYRPLVQDGHGNALDQETQLAPYRRNMQDLLCDSGMIPYPEPYQSMYQRRRLGALGLEWRPSSFRFAVGTDISLVDQEYQVPPIADLDILMDPLPEFLDAMDWEPEVEIQSDANDSEYNVTEEYHSGGEQGSLSSNASASLECSAGDSEDQSSRDGISFRSKKKKMKAEAEFMTSSGRRVKRRNLDGEESSHGNNRSRKSRFGQKVSKRKSSKSKSKAPRPRRAAARNALSFLSRISGKASEGDEEEEEEEEEEEGDSSDSYSSQQESEAGSEETKVSIENEENGQLKGKEIVSEDVDTHQNTPKRRLVFKIPNRDSSKQESVGPSSMTTPHDFDESVKNFSSSNGKCEFLENNENGSPMKSMNQVSLLERNIQWGGAKSRSSKRSRITPSVSSVSRFRNESCPDVGFKIEKAVDSSPTFEKEEFAGPSSPSPNFEKEFAGPPSPLPDFEKEEFAGSFSPLGVQIEKGKTVILDEEQENSQDKEAPIPLHMKLRITPTKLKIRSSVLESRSSEGIMLSDSSTSDNPDLKVTDMPLQATQDDNTLISDIQDSQQPNIREKMFKEVYRRSKSTRRRAIIGTNGVGLEASTSNAADNTINQDELRTHETQRSVKFRARYDASEDTSSKEKSSTDGGDEIPQEEEKEDRLNSRPKVGLRSTRNRRAVDYNLKDKSPEKRKSQQSTRSSWLLLSTHEEGSRYIPQLGDDVVYLRQGHQNYLTSSNSRDTVPWRSIKGVIRDVEFCKVKDLEYSTHPGSGESCCKLTLQFEDPTSNVVGRSFKLTLPELTGFPDFLVERSRYDAAMERNWRYRDKCQVWWKNEGEEDGNWWEGRIVAVKPKCVEYPDSPWDRFSVQYKNDPTVLQHSPWELHDSSTVWEEPHIDDNVRNKLIRALSKLEQSGNKSQDHYGVQKLKQVSQSSTFINRFPVPLTLEVIQSRLENNYYRRFAAMKHDVQALIENAETYFGRNKDYNAKMKRLSDWFTRTLSSL</sequence>
<dbReference type="Proteomes" id="UP001408789">
    <property type="component" value="Unassembled WGS sequence"/>
</dbReference>
<dbReference type="Gene3D" id="2.130.10.10">
    <property type="entry name" value="YVTN repeat-like/Quinoprotein amine dehydrogenase"/>
    <property type="match status" value="3"/>
</dbReference>
<protein>
    <recommendedName>
        <fullName evidence="11">PH-interacting protein</fullName>
    </recommendedName>
</protein>
<dbReference type="GO" id="GO:0005634">
    <property type="term" value="C:nucleus"/>
    <property type="evidence" value="ECO:0007669"/>
    <property type="project" value="TreeGrafter"/>
</dbReference>
<dbReference type="CDD" id="cd05529">
    <property type="entry name" value="Bromo_WDR9_I_like"/>
    <property type="match status" value="1"/>
</dbReference>
<dbReference type="InterPro" id="IPR057452">
    <property type="entry name" value="BRWD/PHIP_N"/>
</dbReference>
<dbReference type="InterPro" id="IPR052060">
    <property type="entry name" value="Bromo_WD_repeat"/>
</dbReference>
<feature type="repeat" description="WD" evidence="4">
    <location>
        <begin position="240"/>
        <end position="281"/>
    </location>
</feature>
<evidence type="ECO:0000256" key="3">
    <source>
        <dbReference type="ARBA" id="ARBA00023117"/>
    </source>
</evidence>
<feature type="compositionally biased region" description="Low complexity" evidence="5">
    <location>
        <begin position="932"/>
        <end position="942"/>
    </location>
</feature>
<dbReference type="Pfam" id="PF25313">
    <property type="entry name" value="BRWD_AD"/>
    <property type="match status" value="1"/>
</dbReference>
<gene>
    <name evidence="9" type="ORF">SSX86_001758</name>
</gene>
<dbReference type="Pfam" id="PF25437">
    <property type="entry name" value="BRWD1_N"/>
    <property type="match status" value="1"/>
</dbReference>
<dbReference type="InterPro" id="IPR036322">
    <property type="entry name" value="WD40_repeat_dom_sf"/>
</dbReference>
<dbReference type="Gene3D" id="1.20.920.10">
    <property type="entry name" value="Bromodomain-like"/>
    <property type="match status" value="1"/>
</dbReference>
<dbReference type="GO" id="GO:0007010">
    <property type="term" value="P:cytoskeleton organization"/>
    <property type="evidence" value="ECO:0007669"/>
    <property type="project" value="TreeGrafter"/>
</dbReference>
<dbReference type="FunFam" id="2.130.10.10:FF:000440">
    <property type="entry name" value="Bromodomain and WD repeat-containing protein"/>
    <property type="match status" value="1"/>
</dbReference>
<evidence type="ECO:0000256" key="4">
    <source>
        <dbReference type="PROSITE-ProRule" id="PRU00221"/>
    </source>
</evidence>
<feature type="region of interest" description="Disordered" evidence="5">
    <location>
        <begin position="1049"/>
        <end position="1072"/>
    </location>
</feature>
<keyword evidence="1 4" id="KW-0853">WD repeat</keyword>
<evidence type="ECO:0000256" key="2">
    <source>
        <dbReference type="ARBA" id="ARBA00022737"/>
    </source>
</evidence>
<feature type="region of interest" description="Disordered" evidence="5">
    <location>
        <begin position="1258"/>
        <end position="1356"/>
    </location>
</feature>
<evidence type="ECO:0000313" key="10">
    <source>
        <dbReference type="Proteomes" id="UP001408789"/>
    </source>
</evidence>
<dbReference type="GO" id="GO:0008360">
    <property type="term" value="P:regulation of cell shape"/>
    <property type="evidence" value="ECO:0007669"/>
    <property type="project" value="TreeGrafter"/>
</dbReference>
<feature type="domain" description="BRWD/PHIP N-terminal" evidence="8">
    <location>
        <begin position="39"/>
        <end position="136"/>
    </location>
</feature>
<evidence type="ECO:0008006" key="11">
    <source>
        <dbReference type="Google" id="ProtNLM"/>
    </source>
</evidence>
<feature type="repeat" description="WD" evidence="4">
    <location>
        <begin position="580"/>
        <end position="614"/>
    </location>
</feature>
<dbReference type="CDD" id="cd00200">
    <property type="entry name" value="WD40"/>
    <property type="match status" value="1"/>
</dbReference>